<feature type="transmembrane region" description="Helical" evidence="1">
    <location>
        <begin position="174"/>
        <end position="197"/>
    </location>
</feature>
<feature type="transmembrane region" description="Helical" evidence="1">
    <location>
        <begin position="241"/>
        <end position="262"/>
    </location>
</feature>
<accession>A0A081G2E7</accession>
<gene>
    <name evidence="3" type="ORF">ADIMK_0654</name>
</gene>
<sequence>MLFIATLIAIIGYAGATWLQWQRLSSPDSGQRNLIRALGLGAFVIHGYAVYKVLHYPEGIDLGTFPVGSFIAWVVVGILLISSLRQKLDNLFIGAFPMAAITAALSAFGPDTGDHRLYSGGLVVHILLSLLAYSIFTLATLQALLLSRQELSLKHHHTRGLVASLPPLQIMERLLFEMLWCGFILLSVSLVTGFIFVEDLFAQHLVHKTLLSIIAWLVYAILLAGRAFLGWRSQTAVRWTLGGFILLMLAFFGSKIVIEMVFNGQPPAP</sequence>
<dbReference type="GO" id="GO:0017004">
    <property type="term" value="P:cytochrome complex assembly"/>
    <property type="evidence" value="ECO:0007669"/>
    <property type="project" value="InterPro"/>
</dbReference>
<feature type="transmembrane region" description="Helical" evidence="1">
    <location>
        <begin position="33"/>
        <end position="51"/>
    </location>
</feature>
<dbReference type="Proteomes" id="UP000028252">
    <property type="component" value="Unassembled WGS sequence"/>
</dbReference>
<dbReference type="InterPro" id="IPR052372">
    <property type="entry name" value="YpjD/HemX"/>
</dbReference>
<keyword evidence="1" id="KW-0812">Transmembrane</keyword>
<dbReference type="OrthoDB" id="9780793at2"/>
<dbReference type="eggNOG" id="COG4137">
    <property type="taxonomic scope" value="Bacteria"/>
</dbReference>
<evidence type="ECO:0000256" key="1">
    <source>
        <dbReference type="SAM" id="Phobius"/>
    </source>
</evidence>
<evidence type="ECO:0000313" key="3">
    <source>
        <dbReference type="EMBL" id="KEA64952.1"/>
    </source>
</evidence>
<organism evidence="3 4">
    <name type="scientific">Marinobacterium lacunae</name>
    <dbReference type="NCBI Taxonomy" id="1232683"/>
    <lineage>
        <taxon>Bacteria</taxon>
        <taxon>Pseudomonadati</taxon>
        <taxon>Pseudomonadota</taxon>
        <taxon>Gammaproteobacteria</taxon>
        <taxon>Oceanospirillales</taxon>
        <taxon>Oceanospirillaceae</taxon>
        <taxon>Marinobacterium</taxon>
    </lineage>
</organism>
<dbReference type="Pfam" id="PF01578">
    <property type="entry name" value="Cytochrom_C_asm"/>
    <property type="match status" value="1"/>
</dbReference>
<evidence type="ECO:0000259" key="2">
    <source>
        <dbReference type="Pfam" id="PF01578"/>
    </source>
</evidence>
<dbReference type="PANTHER" id="PTHR38034:SF1">
    <property type="entry name" value="INNER MEMBRANE PROTEIN YPJD"/>
    <property type="match status" value="1"/>
</dbReference>
<feature type="domain" description="Cytochrome c assembly protein" evidence="2">
    <location>
        <begin position="69"/>
        <end position="259"/>
    </location>
</feature>
<dbReference type="GO" id="GO:0005886">
    <property type="term" value="C:plasma membrane"/>
    <property type="evidence" value="ECO:0007669"/>
    <property type="project" value="TreeGrafter"/>
</dbReference>
<keyword evidence="1" id="KW-0472">Membrane</keyword>
<dbReference type="EMBL" id="JMQN01000013">
    <property type="protein sequence ID" value="KEA64952.1"/>
    <property type="molecule type" value="Genomic_DNA"/>
</dbReference>
<feature type="transmembrane region" description="Helical" evidence="1">
    <location>
        <begin position="63"/>
        <end position="84"/>
    </location>
</feature>
<dbReference type="GO" id="GO:0020037">
    <property type="term" value="F:heme binding"/>
    <property type="evidence" value="ECO:0007669"/>
    <property type="project" value="InterPro"/>
</dbReference>
<keyword evidence="4" id="KW-1185">Reference proteome</keyword>
<dbReference type="AlphaFoldDB" id="A0A081G2E7"/>
<dbReference type="InterPro" id="IPR002541">
    <property type="entry name" value="Cyt_c_assembly"/>
</dbReference>
<protein>
    <submittedName>
        <fullName evidence="3">CcsA-related protein</fullName>
    </submittedName>
</protein>
<evidence type="ECO:0000313" key="4">
    <source>
        <dbReference type="Proteomes" id="UP000028252"/>
    </source>
</evidence>
<name>A0A081G2E7_9GAMM</name>
<feature type="transmembrane region" description="Helical" evidence="1">
    <location>
        <begin position="209"/>
        <end position="229"/>
    </location>
</feature>
<reference evidence="3 4" key="1">
    <citation type="submission" date="2014-04" db="EMBL/GenBank/DDBJ databases">
        <title>Marinobacterium kochiensis sp. nov., isolated from sediment sample collected from Kochi backwaters in Kerala, India.</title>
        <authorList>
            <person name="Singh A."/>
            <person name="Pinnaka A.K."/>
        </authorList>
    </citation>
    <scope>NUCLEOTIDE SEQUENCE [LARGE SCALE GENOMIC DNA]</scope>
    <source>
        <strain evidence="3 4">AK27</strain>
    </source>
</reference>
<dbReference type="RefSeq" id="WP_036183580.1">
    <property type="nucleotide sequence ID" value="NZ_JMQN01000013.1"/>
</dbReference>
<dbReference type="PANTHER" id="PTHR38034">
    <property type="entry name" value="INNER MEMBRANE PROTEIN YPJD"/>
    <property type="match status" value="1"/>
</dbReference>
<proteinExistence type="predicted"/>
<feature type="transmembrane region" description="Helical" evidence="1">
    <location>
        <begin position="122"/>
        <end position="146"/>
    </location>
</feature>
<feature type="transmembrane region" description="Helical" evidence="1">
    <location>
        <begin position="91"/>
        <end position="110"/>
    </location>
</feature>
<dbReference type="PATRIC" id="fig|1232683.4.peg.646"/>
<keyword evidence="1" id="KW-1133">Transmembrane helix</keyword>
<comment type="caution">
    <text evidence="3">The sequence shown here is derived from an EMBL/GenBank/DDBJ whole genome shotgun (WGS) entry which is preliminary data.</text>
</comment>
<dbReference type="STRING" id="1232683.ADIMK_0654"/>
<feature type="transmembrane region" description="Helical" evidence="1">
    <location>
        <begin position="6"/>
        <end position="21"/>
    </location>
</feature>